<dbReference type="PANTHER" id="PTHR34821:SF2">
    <property type="entry name" value="INNER MEMBRANE PROTEIN YDCZ"/>
    <property type="match status" value="1"/>
</dbReference>
<evidence type="ECO:0000256" key="1">
    <source>
        <dbReference type="SAM" id="Phobius"/>
    </source>
</evidence>
<keyword evidence="1" id="KW-0812">Transmembrane</keyword>
<keyword evidence="1" id="KW-0472">Membrane</keyword>
<evidence type="ECO:0000313" key="3">
    <source>
        <dbReference type="Proteomes" id="UP001205185"/>
    </source>
</evidence>
<feature type="transmembrane region" description="Helical" evidence="1">
    <location>
        <begin position="236"/>
        <end position="256"/>
    </location>
</feature>
<evidence type="ECO:0000313" key="2">
    <source>
        <dbReference type="EMBL" id="MCP2272469.1"/>
    </source>
</evidence>
<protein>
    <submittedName>
        <fullName evidence="2">Transporter family-2 protein</fullName>
    </submittedName>
</protein>
<reference evidence="2 3" key="1">
    <citation type="submission" date="2022-06" db="EMBL/GenBank/DDBJ databases">
        <title>Genomic Encyclopedia of Archaeal and Bacterial Type Strains, Phase II (KMG-II): from individual species to whole genera.</title>
        <authorList>
            <person name="Goeker M."/>
        </authorList>
    </citation>
    <scope>NUCLEOTIDE SEQUENCE [LARGE SCALE GENOMIC DNA]</scope>
    <source>
        <strain evidence="2 3">DSM 44255</strain>
    </source>
</reference>
<gene>
    <name evidence="2" type="ORF">LV75_004995</name>
</gene>
<dbReference type="Proteomes" id="UP001205185">
    <property type="component" value="Unassembled WGS sequence"/>
</dbReference>
<proteinExistence type="predicted"/>
<feature type="transmembrane region" description="Helical" evidence="1">
    <location>
        <begin position="105"/>
        <end position="128"/>
    </location>
</feature>
<feature type="transmembrane region" description="Helical" evidence="1">
    <location>
        <begin position="261"/>
        <end position="279"/>
    </location>
</feature>
<feature type="transmembrane region" description="Helical" evidence="1">
    <location>
        <begin position="42"/>
        <end position="63"/>
    </location>
</feature>
<feature type="transmembrane region" description="Helical" evidence="1">
    <location>
        <begin position="200"/>
        <end position="224"/>
    </location>
</feature>
<dbReference type="PANTHER" id="PTHR34821">
    <property type="entry name" value="INNER MEMBRANE PROTEIN YDCZ"/>
    <property type="match status" value="1"/>
</dbReference>
<feature type="transmembrane region" description="Helical" evidence="1">
    <location>
        <begin position="170"/>
        <end position="188"/>
    </location>
</feature>
<dbReference type="InterPro" id="IPR006750">
    <property type="entry name" value="YdcZ"/>
</dbReference>
<dbReference type="EMBL" id="JAMTCO010000012">
    <property type="protein sequence ID" value="MCP2272469.1"/>
    <property type="molecule type" value="Genomic_DNA"/>
</dbReference>
<feature type="transmembrane region" description="Helical" evidence="1">
    <location>
        <begin position="285"/>
        <end position="306"/>
    </location>
</feature>
<feature type="transmembrane region" description="Helical" evidence="1">
    <location>
        <begin position="140"/>
        <end position="158"/>
    </location>
</feature>
<organism evidence="2 3">
    <name type="scientific">Actinokineospora diospyrosa</name>
    <dbReference type="NCBI Taxonomy" id="103728"/>
    <lineage>
        <taxon>Bacteria</taxon>
        <taxon>Bacillati</taxon>
        <taxon>Actinomycetota</taxon>
        <taxon>Actinomycetes</taxon>
        <taxon>Pseudonocardiales</taxon>
        <taxon>Pseudonocardiaceae</taxon>
        <taxon>Actinokineospora</taxon>
    </lineage>
</organism>
<sequence length="317" mass="31586">MDLANRPALARSLAVTVTVLGGVALATQSRVNGQLAAHIHDGLFAALISFTVGFLILIVVVAVSPGSRAGLPKVFSAVRESRLRPWQCLGGAAGAFFVTSQGLTVSVLGVAMFTVAAVCGQVVSGLLVDRAGLGPGGPRPITPTRAIGAVLAVAAVTAAVSDEFDSPSRLWLSLIPALGGFGLGWAQAVNGRVRVVAGSVSVASLVNFGVGTLGLALACVVDAVVRGFPTALPPDAILYVGGALGVLGVSASVFAVRFIGVLMVSLGMISGQIAGAVLFDLTGPGIEPATLVGVVVTLLAAGVASIPSGRPLKGRRT</sequence>
<dbReference type="Pfam" id="PF04657">
    <property type="entry name" value="DMT_YdcZ"/>
    <property type="match status" value="2"/>
</dbReference>
<keyword evidence="3" id="KW-1185">Reference proteome</keyword>
<name>A0ABT1III1_9PSEU</name>
<comment type="caution">
    <text evidence="2">The sequence shown here is derived from an EMBL/GenBank/DDBJ whole genome shotgun (WGS) entry which is preliminary data.</text>
</comment>
<accession>A0ABT1III1</accession>
<dbReference type="RefSeq" id="WP_253889378.1">
    <property type="nucleotide sequence ID" value="NZ_BAAAVB010000001.1"/>
</dbReference>
<keyword evidence="1" id="KW-1133">Transmembrane helix</keyword>